<dbReference type="GO" id="GO:0005524">
    <property type="term" value="F:ATP binding"/>
    <property type="evidence" value="ECO:0007669"/>
    <property type="project" value="UniProtKB-UniRule"/>
</dbReference>
<evidence type="ECO:0000313" key="12">
    <source>
        <dbReference type="EMBL" id="RDB31748.1"/>
    </source>
</evidence>
<dbReference type="Proteomes" id="UP000253816">
    <property type="component" value="Unassembled WGS sequence"/>
</dbReference>
<evidence type="ECO:0000256" key="3">
    <source>
        <dbReference type="ARBA" id="ARBA00022679"/>
    </source>
</evidence>
<comment type="similarity">
    <text evidence="10">Belongs to the adenylate cyclase family. DacA/CdaA subfamily.</text>
</comment>
<dbReference type="SUPFAM" id="SSF143597">
    <property type="entry name" value="YojJ-like"/>
    <property type="match status" value="1"/>
</dbReference>
<name>A0A369KCW8_9BACT</name>
<keyword evidence="7 10" id="KW-0067">ATP-binding</keyword>
<dbReference type="InterPro" id="IPR050338">
    <property type="entry name" value="DisA"/>
</dbReference>
<sequence>MPWIVLLPSDWAVRLLSVCEISISALIIDYFLSFFWATRVMNALLLLSVLWCASTCTHHLDLTALSQVTWAAFSICLLAVPSLFQPELRIALVTFGSKKRKDLDLEELESFLDQLTQSVFRMANHRVGGLIIIEDEDSQERISSQLVVLQAKFSQELLETIFTFGTPLHDGAVIIRGLTIFAAAAILPLANDPNNPLLKSMGTRHRAGMGVSQQTDALVIVISEEHGRVSLLKNGQMTSGVKPDRFRSIVRSTLSAVS</sequence>
<evidence type="ECO:0000256" key="5">
    <source>
        <dbReference type="ARBA" id="ARBA00022695"/>
    </source>
</evidence>
<evidence type="ECO:0000259" key="11">
    <source>
        <dbReference type="PROSITE" id="PS51794"/>
    </source>
</evidence>
<protein>
    <recommendedName>
        <fullName evidence="10">Diadenylate cyclase</fullName>
        <shortName evidence="10">DAC</shortName>
        <ecNumber evidence="10">2.7.7.85</ecNumber>
    </recommendedName>
    <alternativeName>
        <fullName evidence="10">Cyclic-di-AMP synthase</fullName>
        <shortName evidence="10">c-di-AMP synthase</shortName>
    </alternativeName>
</protein>
<keyword evidence="13" id="KW-1185">Reference proteome</keyword>
<dbReference type="PROSITE" id="PS51794">
    <property type="entry name" value="DAC"/>
    <property type="match status" value="1"/>
</dbReference>
<dbReference type="RefSeq" id="WP_114544109.1">
    <property type="nucleotide sequence ID" value="NZ_QQBG01000008.1"/>
</dbReference>
<dbReference type="PIRSF" id="PIRSF004793">
    <property type="entry name" value="UCP004793"/>
    <property type="match status" value="1"/>
</dbReference>
<dbReference type="GO" id="GO:0004016">
    <property type="term" value="F:adenylate cyclase activity"/>
    <property type="evidence" value="ECO:0007669"/>
    <property type="project" value="UniProtKB-UniRule"/>
</dbReference>
<dbReference type="EMBL" id="QQBG01000008">
    <property type="protein sequence ID" value="RDB31748.1"/>
    <property type="molecule type" value="Genomic_DNA"/>
</dbReference>
<feature type="domain" description="DAC" evidence="11">
    <location>
        <begin position="85"/>
        <end position="243"/>
    </location>
</feature>
<evidence type="ECO:0000256" key="9">
    <source>
        <dbReference type="ARBA" id="ARBA00023136"/>
    </source>
</evidence>
<dbReference type="PANTHER" id="PTHR34185:SF1">
    <property type="entry name" value="DIADENYLATE CYCLASE"/>
    <property type="match status" value="1"/>
</dbReference>
<evidence type="ECO:0000256" key="1">
    <source>
        <dbReference type="ARBA" id="ARBA00000877"/>
    </source>
</evidence>
<dbReference type="GO" id="GO:0006171">
    <property type="term" value="P:cAMP biosynthetic process"/>
    <property type="evidence" value="ECO:0007669"/>
    <property type="project" value="InterPro"/>
</dbReference>
<dbReference type="AlphaFoldDB" id="A0A369KCW8"/>
<organism evidence="12 13">
    <name type="scientific">Candidatus Similichlamydia laticola</name>
    <dbReference type="NCBI Taxonomy" id="2170265"/>
    <lineage>
        <taxon>Bacteria</taxon>
        <taxon>Pseudomonadati</taxon>
        <taxon>Chlamydiota</taxon>
        <taxon>Chlamydiia</taxon>
        <taxon>Parachlamydiales</taxon>
        <taxon>Candidatus Parilichlamydiaceae</taxon>
        <taxon>Candidatus Similichlamydia</taxon>
    </lineage>
</organism>
<gene>
    <name evidence="10" type="primary">dacA</name>
    <name evidence="12" type="ORF">HAT2_00128</name>
</gene>
<dbReference type="OrthoDB" id="9807385at2"/>
<dbReference type="InterPro" id="IPR014046">
    <property type="entry name" value="C-di-AMP_synthase"/>
</dbReference>
<keyword evidence="2 10" id="KW-1003">Cell membrane</keyword>
<dbReference type="HAMAP" id="MF_01499">
    <property type="entry name" value="DacA"/>
    <property type="match status" value="1"/>
</dbReference>
<comment type="caution">
    <text evidence="12">The sequence shown here is derived from an EMBL/GenBank/DDBJ whole genome shotgun (WGS) entry which is preliminary data.</text>
</comment>
<dbReference type="Pfam" id="PF02457">
    <property type="entry name" value="DAC"/>
    <property type="match status" value="1"/>
</dbReference>
<reference evidence="12 13" key="1">
    <citation type="submission" date="2018-07" db="EMBL/GenBank/DDBJ databases">
        <title>Comparative genomics of the Candidatus Parilichlamydiaceae reveals evidence of convergent evolution and genome reduction in the phylum Chlamydiae.</title>
        <authorList>
            <person name="Taylor-Brown A."/>
            <person name="Polkinghorne A."/>
        </authorList>
    </citation>
    <scope>NUCLEOTIDE SEQUENCE [LARGE SCALE GENOMIC DNA]</scope>
    <source>
        <strain evidence="12 13">Hat2</strain>
    </source>
</reference>
<dbReference type="InterPro" id="IPR036888">
    <property type="entry name" value="DNA_integrity_DisA_N_sf"/>
</dbReference>
<dbReference type="GO" id="GO:0106408">
    <property type="term" value="F:diadenylate cyclase activity"/>
    <property type="evidence" value="ECO:0007669"/>
    <property type="project" value="UniProtKB-EC"/>
</dbReference>
<keyword evidence="4 10" id="KW-0812">Transmembrane</keyword>
<evidence type="ECO:0000313" key="13">
    <source>
        <dbReference type="Proteomes" id="UP000253816"/>
    </source>
</evidence>
<accession>A0A369KCW8</accession>
<evidence type="ECO:0000256" key="4">
    <source>
        <dbReference type="ARBA" id="ARBA00022692"/>
    </source>
</evidence>
<dbReference type="Gene3D" id="3.40.1700.10">
    <property type="entry name" value="DNA integrity scanning protein, DisA, N-terminal domain"/>
    <property type="match status" value="1"/>
</dbReference>
<keyword evidence="9 10" id="KW-0472">Membrane</keyword>
<dbReference type="PANTHER" id="PTHR34185">
    <property type="entry name" value="DIADENYLATE CYCLASE"/>
    <property type="match status" value="1"/>
</dbReference>
<evidence type="ECO:0000256" key="7">
    <source>
        <dbReference type="ARBA" id="ARBA00022840"/>
    </source>
</evidence>
<evidence type="ECO:0000256" key="6">
    <source>
        <dbReference type="ARBA" id="ARBA00022741"/>
    </source>
</evidence>
<keyword evidence="6 10" id="KW-0547">Nucleotide-binding</keyword>
<evidence type="ECO:0000256" key="8">
    <source>
        <dbReference type="ARBA" id="ARBA00022989"/>
    </source>
</evidence>
<keyword evidence="8 10" id="KW-1133">Transmembrane helix</keyword>
<comment type="function">
    <text evidence="10">Catalyzes the condensation of 2 ATP molecules into cyclic di-AMP (c-di-AMP), a second messenger used to regulate differing processes in different bacteria.</text>
</comment>
<evidence type="ECO:0000256" key="2">
    <source>
        <dbReference type="ARBA" id="ARBA00022475"/>
    </source>
</evidence>
<keyword evidence="5 10" id="KW-0548">Nucleotidyltransferase</keyword>
<dbReference type="EC" id="2.7.7.85" evidence="10"/>
<dbReference type="InterPro" id="IPR003390">
    <property type="entry name" value="DNA_integrity_scan_DisA_N"/>
</dbReference>
<keyword evidence="3 10" id="KW-0808">Transferase</keyword>
<evidence type="ECO:0000256" key="10">
    <source>
        <dbReference type="HAMAP-Rule" id="MF_01499"/>
    </source>
</evidence>
<comment type="catalytic activity">
    <reaction evidence="1 10">
        <text>2 ATP = 3',3'-c-di-AMP + 2 diphosphate</text>
        <dbReference type="Rhea" id="RHEA:35655"/>
        <dbReference type="ChEBI" id="CHEBI:30616"/>
        <dbReference type="ChEBI" id="CHEBI:33019"/>
        <dbReference type="ChEBI" id="CHEBI:71500"/>
        <dbReference type="EC" id="2.7.7.85"/>
    </reaction>
</comment>
<dbReference type="InterPro" id="IPR034701">
    <property type="entry name" value="CdaA"/>
</dbReference>
<proteinExistence type="inferred from homology"/>
<comment type="subunit">
    <text evidence="10">Probably a homodimer.</text>
</comment>